<protein>
    <submittedName>
        <fullName evidence="2">Uncharacterized protein</fullName>
    </submittedName>
</protein>
<proteinExistence type="predicted"/>
<feature type="compositionally biased region" description="Polar residues" evidence="1">
    <location>
        <begin position="1200"/>
        <end position="1209"/>
    </location>
</feature>
<evidence type="ECO:0000313" key="3">
    <source>
        <dbReference type="Proteomes" id="UP000663825"/>
    </source>
</evidence>
<feature type="region of interest" description="Disordered" evidence="1">
    <location>
        <begin position="2216"/>
        <end position="2261"/>
    </location>
</feature>
<reference evidence="2" key="1">
    <citation type="submission" date="2021-02" db="EMBL/GenBank/DDBJ databases">
        <authorList>
            <person name="Nowell W R."/>
        </authorList>
    </citation>
    <scope>NUCLEOTIDE SEQUENCE</scope>
</reference>
<evidence type="ECO:0000313" key="2">
    <source>
        <dbReference type="EMBL" id="CAF3318639.1"/>
    </source>
</evidence>
<dbReference type="Proteomes" id="UP000663825">
    <property type="component" value="Unassembled WGS sequence"/>
</dbReference>
<comment type="caution">
    <text evidence="2">The sequence shown here is derived from an EMBL/GenBank/DDBJ whole genome shotgun (WGS) entry which is preliminary data.</text>
</comment>
<feature type="compositionally biased region" description="Low complexity" evidence="1">
    <location>
        <begin position="358"/>
        <end position="371"/>
    </location>
</feature>
<feature type="compositionally biased region" description="Polar residues" evidence="1">
    <location>
        <begin position="2234"/>
        <end position="2243"/>
    </location>
</feature>
<name>A0A817TGZ3_9BILA</name>
<organism evidence="2 3">
    <name type="scientific">Rotaria socialis</name>
    <dbReference type="NCBI Taxonomy" id="392032"/>
    <lineage>
        <taxon>Eukaryota</taxon>
        <taxon>Metazoa</taxon>
        <taxon>Spiralia</taxon>
        <taxon>Gnathifera</taxon>
        <taxon>Rotifera</taxon>
        <taxon>Eurotatoria</taxon>
        <taxon>Bdelloidea</taxon>
        <taxon>Philodinida</taxon>
        <taxon>Philodinidae</taxon>
        <taxon>Rotaria</taxon>
    </lineage>
</organism>
<feature type="region of interest" description="Disordered" evidence="1">
    <location>
        <begin position="1354"/>
        <end position="1415"/>
    </location>
</feature>
<feature type="compositionally biased region" description="Basic and acidic residues" evidence="1">
    <location>
        <begin position="2221"/>
        <end position="2231"/>
    </location>
</feature>
<feature type="compositionally biased region" description="Basic and acidic residues" evidence="1">
    <location>
        <begin position="1187"/>
        <end position="1199"/>
    </location>
</feature>
<feature type="compositionally biased region" description="Polar residues" evidence="1">
    <location>
        <begin position="1216"/>
        <end position="1231"/>
    </location>
</feature>
<feature type="region of interest" description="Disordered" evidence="1">
    <location>
        <begin position="1172"/>
        <end position="1231"/>
    </location>
</feature>
<feature type="region of interest" description="Disordered" evidence="1">
    <location>
        <begin position="310"/>
        <end position="394"/>
    </location>
</feature>
<accession>A0A817TGZ3</accession>
<evidence type="ECO:0000256" key="1">
    <source>
        <dbReference type="SAM" id="MobiDB-lite"/>
    </source>
</evidence>
<dbReference type="EMBL" id="CAJNXB010003517">
    <property type="protein sequence ID" value="CAF3318639.1"/>
    <property type="molecule type" value="Genomic_DNA"/>
</dbReference>
<feature type="compositionally biased region" description="Basic and acidic residues" evidence="1">
    <location>
        <begin position="1374"/>
        <end position="1415"/>
    </location>
</feature>
<sequence>MGCSNARLLVQTSLSEQNATANLNTNNPLNPLSATVASSNETSPIGIATDTNNATTRMHLTGVDLVVERNGSYTLLLTPKTHKELMPYVLRKKRFRILVDKSRSEGTSTVNVPLVSYQLTNKEPTMESDKDLKLNEKKSYKKQSKEKMESTIESVQQVATNELDKVKARFIGGRSIDRGNPEDENENIQSDDEGMIEEIVTTVEEDKDLECKVKKKIETKKTVAQDPETHNTITKVVKTEVTEITRTITINDQHDLERAKRELGIDDVSKLLSSAQVTYNTPSTYHTSSSSWMDQPRSIQVQEKYYDPSNEIVTSGDFPSDSPIKQQSSTVDIHDNETKQDQTLADATTVGRGPVAETLSSPSLSSSTPQQQEKATLSTGTTEEQKQKKTKKKKSSLNLCSCTRNTTADYDEEQRKQKAATIIEQKSKQKKKASATTTNAVVTSTSLEAESIVQSSDQGVKLISDDIKQLINDKKSLLIDYIHLKVFLPSKLFTSNEQDLQGRKISSHILDLLNHDRCSSWTNLLEQVKTEYSNKLSTSGFIQPMVKTYEDLFTSKQSNLLNTFSTMHNEKDIKNLSDNIDYITIVQTYMNERDDQSNIDVIAKPLVENIEDTLERLQNHGQSDEKVIDNDHEKQQALAHTKKMDITDNMKKTESFYNEEQLIKMLADISLHKPITLAEAIAYEYIDLDDPKLGLSANTIQRMKSLFRPTTGDNESSLNLIRIKRSGEYLTDINLSEIHSFEKFNLSQPFIYQLQQSFEPTLDLSEKQFRSLTETILNNKDEYSNLQFEIGRLLIPVDDMKESSANDFSQSDSGYSMTTATYESLASKVKNEFETISEPIADQINESDKTIDQSKLSNDIHLDGKHSNDIITETVQQTIENLSSEPIATRDKTLAKPIHVKKRKSTGLFSCFGNKKAKSSIDQPIIMSSTTVDKDPQIKTSIEEKSVVDYTVLPDGKRIYIDVFRNRPGLDMSYKPNDFDTQFVLPLTKSSSDYERSSTSEKTQLHLIANEEKPIVSIETQLKATEPMNIQSATNEDKLATVESIVVQTIVNEETSRVQPTDLKLEITEHKSIAHLEPRPPTIEPVDVQYEATSIATPLTKIAEAPVSKPILNLHGAGIDLPEVELVKPGPLPTIVIATKDKTNKVKKTPKVKNSSGVGLCASCFGAKAAEKKKKESKSETVQAPIEQKKTTEQEKIDGTSKTQISLESTAVPVLPSTSDQQDTSTPAEVAQEQEQIIINLPKLDDHLDITIEKLVLTEEPHYQEPSSELVPITPTENEYSLPDANTYDTPRLTETPTVEVVQINTEEKIAINEISTEIPSIEIKTSVNDIIPTEVKLESTIKTAEAMPNVEIDESTKKGSYTLPTKKSKTKKAKEPKVKPEKERKVKPEKESKAKPEKEPKVKVEKEPKVKTERKSGLFSTLFRHSDLKVEKEPKVKTERKSGLFSTLFRHSDRKSNVPALKLPSYEQNLTTNEDTQHKNSHDIDPLHVPSIDLPKLDVPLPTYDRPEVDMTSGQLKQSSEFSIPVVDLPPIPNLNLPDTSKPTIDLTVDPLKVPNIELPELQLTLNEKENIKLPDIHVQNEQEKSPAASLTIDIKESLETVPLPTITDGLALTSPINNIVSLQSDEQNFTIDTNYDIKTDSAIPELPKLPFEESEVVIKPELLSNEQKYTITDTYFVQPPELPVLTTKQTIEDIKVSTKVPDFSFEIPSTEPLPVLSKDITSSLPSFENDVQVDTSKIVPAVEILTQPIKSTEKQVIESKADIKKKSSTLALCSCFGTKSNAVKEKQKDKTKTIAAPQTSLPEVDIPNPSSNISSTLKTKGSLRAPTNNLPAVDLTLPSVEPIRLPTIQTTEKKRQAPKKPTINEEIVVAEPVLTVPELVLPTTTGNDVDIQQTIEVKTEEVLTQAVVLEKQIPVQTSNISSLAIAKAIDEQINAEISSSAVDTSLIENIKLESIAITSPIEKQSVEVKDKHVDSKKVSSFEIKAPAIHIPELDLSGLPKADAYKISIKQEEPSQSRSDSGLEAIVASHIRPSSTFDTNQTIENVNQHLSTSSGLGSEIADTITTKDLTLPDIQQENLATESKSDISLLKHDFTRKITMNDELRAKLLFRESDLKKSLETEISKSIVDFDTKKDQKALNKILKHAIDLVKDKKVTTYPELKQKLIVEHKNDAFIVDPVVRSLYFTIENQGLDNIDKPEFPLAIRDMVRHSAKQAFDTVKPSDKVTRERTPISPEQPTTRSWLSCGRSKSKPKVPSTKTTTETAAVATQVGLLDERRRTQLNTHRNELGNILRDHIQSSQPPIRQFPEHPKETDKIIRKSLILVNQPKIVSYEQIRNDLKTEYKQTFYLVDPLVDIMRDTFDHCDITQMNEKINLDILDSNITQTANLYNQVNSQANLLTTQEHNLLKSNQLQWLNQYLIDNESKDKKTTKKQAKELHKILNRSSDLLSLNVIYTWDELSSQLRREFPKAHDLCDRSIELVKKAQNDGLLLLQQSPNSNQQDVTSINVITVNGKRRTSSLLTDRAKQNIHTNRKKIISSITTLLHDYNKPLYTENQIETYVNKTFHHLEEKKIGEFKTYNDLKERLRKDFNHNHEKLIEQIVDVIEQAHATNQFDDIDKPEVQTLLKDRLDGKPLVIKEMYVSLPPRAGAYGASKYGNDDSSRYLSTSINGDQTMNSSTSSHRVARGLSWREANERARILFYRGKHPAIHYDEQAAGFDVRMLLETTAGGTQEIPVTDSDVHELLNSCGVQWDGVNIISLVDHSDDVVRAAEQAALKVIREKGLVDLRTPPSTRNTDENDEPLSS</sequence>
<dbReference type="OrthoDB" id="447516at2759"/>
<gene>
    <name evidence="2" type="ORF">TIS948_LOCUS19971</name>
</gene>